<comment type="caution">
    <text evidence="2">The sequence shown here is derived from an EMBL/GenBank/DDBJ whole genome shotgun (WGS) entry which is preliminary data.</text>
</comment>
<dbReference type="EMBL" id="JACRWG010000021">
    <property type="protein sequence ID" value="MBC6009843.1"/>
    <property type="molecule type" value="Genomic_DNA"/>
</dbReference>
<sequence>MKYLILLVVLCYFIPGLGAWILDGMPVLIQICSAFMPCIIILVGLYILVRSVL</sequence>
<keyword evidence="1" id="KW-0812">Transmembrane</keyword>
<accession>A0ABR7KAV2</accession>
<reference evidence="2 3" key="1">
    <citation type="submission" date="2020-08" db="EMBL/GenBank/DDBJ databases">
        <authorList>
            <person name="Liu C."/>
            <person name="Sun Q."/>
        </authorList>
    </citation>
    <scope>NUCLEOTIDE SEQUENCE [LARGE SCALE GENOMIC DNA]</scope>
    <source>
        <strain evidence="2 3">NSJ-22</strain>
    </source>
</reference>
<name>A0ABR7KAV2_9FIRM</name>
<evidence type="ECO:0000256" key="1">
    <source>
        <dbReference type="SAM" id="Phobius"/>
    </source>
</evidence>
<gene>
    <name evidence="2" type="ORF">H8909_06245</name>
</gene>
<evidence type="ECO:0000313" key="2">
    <source>
        <dbReference type="EMBL" id="MBC6009843.1"/>
    </source>
</evidence>
<feature type="transmembrane region" description="Helical" evidence="1">
    <location>
        <begin position="28"/>
        <end position="49"/>
    </location>
</feature>
<keyword evidence="1" id="KW-0472">Membrane</keyword>
<dbReference type="RefSeq" id="WP_187012201.1">
    <property type="nucleotide sequence ID" value="NZ_JACRWG010000021.1"/>
</dbReference>
<protein>
    <submittedName>
        <fullName evidence="2">Uncharacterized protein</fullName>
    </submittedName>
</protein>
<evidence type="ECO:0000313" key="3">
    <source>
        <dbReference type="Proteomes" id="UP000603474"/>
    </source>
</evidence>
<keyword evidence="3" id="KW-1185">Reference proteome</keyword>
<organism evidence="2 3">
    <name type="scientific">Catenibacterium faecis</name>
    <dbReference type="NCBI Taxonomy" id="2764323"/>
    <lineage>
        <taxon>Bacteria</taxon>
        <taxon>Bacillati</taxon>
        <taxon>Bacillota</taxon>
        <taxon>Erysipelotrichia</taxon>
        <taxon>Erysipelotrichales</taxon>
        <taxon>Coprobacillaceae</taxon>
        <taxon>Catenibacterium</taxon>
    </lineage>
</organism>
<keyword evidence="1" id="KW-1133">Transmembrane helix</keyword>
<dbReference type="Proteomes" id="UP000603474">
    <property type="component" value="Unassembled WGS sequence"/>
</dbReference>
<proteinExistence type="predicted"/>